<evidence type="ECO:0000256" key="1">
    <source>
        <dbReference type="ARBA" id="ARBA00008209"/>
    </source>
</evidence>
<dbReference type="eggNOG" id="KOG4019">
    <property type="taxonomic scope" value="Eukaryota"/>
</dbReference>
<reference evidence="3 4" key="1">
    <citation type="journal article" date="2011" name="Proc. Natl. Acad. Sci. U.S.A.">
        <title>Comparative genomics of xylose-fermenting fungi for enhanced biofuel production.</title>
        <authorList>
            <person name="Wohlbach D.J."/>
            <person name="Kuo A."/>
            <person name="Sato T.K."/>
            <person name="Potts K.M."/>
            <person name="Salamov A.A."/>
            <person name="LaButti K.M."/>
            <person name="Sun H."/>
            <person name="Clum A."/>
            <person name="Pangilinan J.L."/>
            <person name="Lindquist E.A."/>
            <person name="Lucas S."/>
            <person name="Lapidus A."/>
            <person name="Jin M."/>
            <person name="Gunawan C."/>
            <person name="Balan V."/>
            <person name="Dale B.E."/>
            <person name="Jeffries T.W."/>
            <person name="Zinkel R."/>
            <person name="Barry K.W."/>
            <person name="Grigoriev I.V."/>
            <person name="Gasch A.P."/>
        </authorList>
    </citation>
    <scope>NUCLEOTIDE SEQUENCE [LARGE SCALE GENOMIC DNA]</scope>
    <source>
        <strain evidence="4">ATCC 10573 / BCRC 21748 / CBS 615 / JCM 9827 / NBRC 10315 / NRRL Y-1498 / VKM Y-70</strain>
    </source>
</reference>
<protein>
    <recommendedName>
        <fullName evidence="5">Calcipressin</fullName>
    </recommendedName>
</protein>
<comment type="similarity">
    <text evidence="1">Belongs to the RCAN family.</text>
</comment>
<proteinExistence type="inferred from homology"/>
<dbReference type="GO" id="GO:0008597">
    <property type="term" value="F:calcium-dependent protein serine/threonine phosphatase regulator activity"/>
    <property type="evidence" value="ECO:0007669"/>
    <property type="project" value="TreeGrafter"/>
</dbReference>
<evidence type="ECO:0000256" key="2">
    <source>
        <dbReference type="SAM" id="MobiDB-lite"/>
    </source>
</evidence>
<organism evidence="4">
    <name type="scientific">Candida tenuis (strain ATCC 10573 / BCRC 21748 / CBS 615 / JCM 9827 / NBRC 10315 / NRRL Y-1498 / VKM Y-70)</name>
    <name type="common">Yeast</name>
    <name type="synonym">Yamadazyma tenuis</name>
    <dbReference type="NCBI Taxonomy" id="590646"/>
    <lineage>
        <taxon>Eukaryota</taxon>
        <taxon>Fungi</taxon>
        <taxon>Dikarya</taxon>
        <taxon>Ascomycota</taxon>
        <taxon>Saccharomycotina</taxon>
        <taxon>Pichiomycetes</taxon>
        <taxon>Debaryomycetaceae</taxon>
        <taxon>Yamadazyma</taxon>
    </lineage>
</organism>
<dbReference type="PANTHER" id="PTHR10300">
    <property type="entry name" value="CALCIPRESSIN"/>
    <property type="match status" value="1"/>
</dbReference>
<dbReference type="OrthoDB" id="17212at2759"/>
<dbReference type="STRING" id="590646.G3BBW2"/>
<evidence type="ECO:0000313" key="3">
    <source>
        <dbReference type="EMBL" id="EGV60094.1"/>
    </source>
</evidence>
<dbReference type="GO" id="GO:0005737">
    <property type="term" value="C:cytoplasm"/>
    <property type="evidence" value="ECO:0007669"/>
    <property type="project" value="TreeGrafter"/>
</dbReference>
<accession>G3BBW2</accession>
<evidence type="ECO:0000313" key="4">
    <source>
        <dbReference type="Proteomes" id="UP000000707"/>
    </source>
</evidence>
<dbReference type="Proteomes" id="UP000000707">
    <property type="component" value="Unassembled WGS sequence"/>
</dbReference>
<dbReference type="EMBL" id="GL996528">
    <property type="protein sequence ID" value="EGV60094.1"/>
    <property type="molecule type" value="Genomic_DNA"/>
</dbReference>
<dbReference type="Pfam" id="PF04847">
    <property type="entry name" value="Calcipressin"/>
    <property type="match status" value="1"/>
</dbReference>
<dbReference type="InterPro" id="IPR006931">
    <property type="entry name" value="Calcipressin"/>
</dbReference>
<sequence length="213" mass="24345">MVRFPTNTLIITQVSDAFLDDPNELVKFLASHNITCELVSLRRFGRILLICDDHQVSQSIRQLLQNSPQWSHLAVTFSLQDNELTSGREVSEKMDYLELPAQDGSRRFLISPPLSPPPEWDHWDKVEEGPHRTAMTNPEELSHLLWERLGGVNSTEVRRFQAEDTRDLKIEPQVVFEDIDNDVPAILLDRVDYEQPSGPSKPVFKTSLPPPLP</sequence>
<dbReference type="HOGENOM" id="CLU_113368_0_0_1"/>
<evidence type="ECO:0008006" key="5">
    <source>
        <dbReference type="Google" id="ProtNLM"/>
    </source>
</evidence>
<dbReference type="PANTHER" id="PTHR10300:SF14">
    <property type="entry name" value="PROTEIN SARAH"/>
    <property type="match status" value="1"/>
</dbReference>
<dbReference type="GO" id="GO:0005634">
    <property type="term" value="C:nucleus"/>
    <property type="evidence" value="ECO:0007669"/>
    <property type="project" value="TreeGrafter"/>
</dbReference>
<dbReference type="GO" id="GO:0019722">
    <property type="term" value="P:calcium-mediated signaling"/>
    <property type="evidence" value="ECO:0007669"/>
    <property type="project" value="InterPro"/>
</dbReference>
<keyword evidence="4" id="KW-1185">Reference proteome</keyword>
<dbReference type="AlphaFoldDB" id="G3BBW2"/>
<feature type="region of interest" description="Disordered" evidence="2">
    <location>
        <begin position="193"/>
        <end position="213"/>
    </location>
</feature>
<gene>
    <name evidence="3" type="ORF">CANTEDRAFT_126964</name>
</gene>
<name>G3BBW2_CANTC</name>